<feature type="repeat" description="HEAT" evidence="2">
    <location>
        <begin position="631"/>
        <end position="669"/>
    </location>
</feature>
<evidence type="ECO:0000256" key="3">
    <source>
        <dbReference type="SAM" id="MobiDB-lite"/>
    </source>
</evidence>
<dbReference type="PANTHER" id="PTHR10648">
    <property type="entry name" value="SERINE/THREONINE-PROTEIN PHOSPHATASE PP2A 65 KDA REGULATORY SUBUNIT"/>
    <property type="match status" value="1"/>
</dbReference>
<comment type="caution">
    <text evidence="5">The sequence shown here is derived from an EMBL/GenBank/DDBJ whole genome shotgun (WGS) entry which is preliminary data.</text>
</comment>
<dbReference type="Proteomes" id="UP000466442">
    <property type="component" value="Linkage Group LG12"/>
</dbReference>
<dbReference type="GO" id="GO:0019888">
    <property type="term" value="F:protein phosphatase regulator activity"/>
    <property type="evidence" value="ECO:0007669"/>
    <property type="project" value="TreeGrafter"/>
</dbReference>
<reference evidence="5" key="1">
    <citation type="journal article" date="2021" name="Mol. Ecol. Resour.">
        <title>Apolygus lucorum genome provides insights into omnivorousness and mesophyll feeding.</title>
        <authorList>
            <person name="Liu Y."/>
            <person name="Liu H."/>
            <person name="Wang H."/>
            <person name="Huang T."/>
            <person name="Liu B."/>
            <person name="Yang B."/>
            <person name="Yin L."/>
            <person name="Li B."/>
            <person name="Zhang Y."/>
            <person name="Zhang S."/>
            <person name="Jiang F."/>
            <person name="Zhang X."/>
            <person name="Ren Y."/>
            <person name="Wang B."/>
            <person name="Wang S."/>
            <person name="Lu Y."/>
            <person name="Wu K."/>
            <person name="Fan W."/>
            <person name="Wang G."/>
        </authorList>
    </citation>
    <scope>NUCLEOTIDE SEQUENCE</scope>
    <source>
        <strain evidence="5">12Hb</strain>
    </source>
</reference>
<evidence type="ECO:0000256" key="1">
    <source>
        <dbReference type="ARBA" id="ARBA00022737"/>
    </source>
</evidence>
<dbReference type="AlphaFoldDB" id="A0A8S9WZB2"/>
<dbReference type="SUPFAM" id="SSF48371">
    <property type="entry name" value="ARM repeat"/>
    <property type="match status" value="1"/>
</dbReference>
<dbReference type="PROSITE" id="PS50077">
    <property type="entry name" value="HEAT_REPEAT"/>
    <property type="match status" value="2"/>
</dbReference>
<keyword evidence="6" id="KW-1185">Reference proteome</keyword>
<dbReference type="GO" id="GO:0005737">
    <property type="term" value="C:cytoplasm"/>
    <property type="evidence" value="ECO:0007669"/>
    <property type="project" value="TreeGrafter"/>
</dbReference>
<dbReference type="InterPro" id="IPR021133">
    <property type="entry name" value="HEAT_type_2"/>
</dbReference>
<dbReference type="InterPro" id="IPR033461">
    <property type="entry name" value="WRNPLPNID"/>
</dbReference>
<feature type="repeat" description="HEAT" evidence="2">
    <location>
        <begin position="226"/>
        <end position="264"/>
    </location>
</feature>
<sequence length="928" mass="105365">MSCEYRTRELRALDKQYGAGSGHTTGTGAATPVINNDKCIQYKALPLDDFRLYSRYFCTKMAPLHNKQLKNDQPKCELVDFVPHLAGQLANDAVAWPRLKPLFNSHLLRIIESALQYPSPRVVKAGHAALLRLLENGLIQNDVLEQRIWPILLDKIGHMPDTDATLSTIHLMSKMTAWLGDDQTERVVVPALDQMSSDPNFAVRRVCAQLYGDFCAVVSITCAEKLVPAFMRLCKDIEWVVRKTCAEVFMSVSSTVSLETRKLELAPAFEKLLNDRVRWVYLAAYQSLGPFITTFADPSITILGYNHLGELVLKHPDGFESKSQTDNRGVDVEDLDDGDSRFRNNSWRSMQDDKDADSFLIGNSSRRMYLRALDLDGDGYFVDNSRKGRKKIGVDIYLEEEEERRRGGDSEETSEEVGEAILVLGNCEDDVVEEEVEEEEDEQDGEAPPDNERVDNATEEVDEDVIIDHIEEVEASTDWVVHDGKDENFNTFQFWREPLPNIDTELKSNNNRKLTKRSRSSKKKPLGAVTWTTEKKCQGDVEENVSNKSIVHEYQANSDISRIKALTTERQRSREPKIPTQDIVPQELIEHFVSMSKLAMDEDYGNDLAHHCAYNLPAVVLTLGPKHWDILKPAYKALAEALHWKVRRTAASSIHELAVIVGEEVATEDLVPVFHGFIKDLDEVRVAALKHLAHFLKLLRPDGRNSFLPLLTQFLMMDNQWRWRFRQELAEQLLQVLGLFSPADTCQHLSPVVMSLLLDRVSEVRKIALQLATELVSHVSIDVSLLRSLLAELAEQFAHSSRWNRRQTFSLLCSRLVAEGVLSGEMFARDVLPHLLDLSWDRVPNVRLTVARALANDLMAQPYFTDVNSPHHEVLVAVLKRLQTDKDKDVRYFASQVPDNVQTQFNINESNQTKIRSSSDNEAETKNL</sequence>
<gene>
    <name evidence="5" type="ORF">GE061_003950</name>
</gene>
<dbReference type="PANTHER" id="PTHR10648:SF1">
    <property type="entry name" value="SERINE_THREONINE-PROTEIN PHOSPHATASE 4 REGULATORY SUBUNIT 1"/>
    <property type="match status" value="1"/>
</dbReference>
<dbReference type="Pfam" id="PF15017">
    <property type="entry name" value="WRNPLPNID"/>
    <property type="match status" value="1"/>
</dbReference>
<feature type="region of interest" description="Disordered" evidence="3">
    <location>
        <begin position="908"/>
        <end position="928"/>
    </location>
</feature>
<feature type="compositionally biased region" description="Acidic residues" evidence="3">
    <location>
        <begin position="432"/>
        <end position="449"/>
    </location>
</feature>
<feature type="region of interest" description="Disordered" evidence="3">
    <location>
        <begin position="432"/>
        <end position="457"/>
    </location>
</feature>
<proteinExistence type="predicted"/>
<keyword evidence="1" id="KW-0677">Repeat</keyword>
<protein>
    <recommendedName>
        <fullName evidence="4">Putative WW-binding domain-containing protein</fullName>
    </recommendedName>
</protein>
<dbReference type="OrthoDB" id="340346at2759"/>
<accession>A0A8S9WZB2</accession>
<feature type="domain" description="Putative WW-binding" evidence="4">
    <location>
        <begin position="487"/>
        <end position="521"/>
    </location>
</feature>
<evidence type="ECO:0000313" key="5">
    <source>
        <dbReference type="EMBL" id="KAF6201559.1"/>
    </source>
</evidence>
<dbReference type="InterPro" id="IPR051023">
    <property type="entry name" value="PP2A_Regulatory_Subunit_A"/>
</dbReference>
<dbReference type="InterPro" id="IPR016024">
    <property type="entry name" value="ARM-type_fold"/>
</dbReference>
<name>A0A8S9WZB2_APOLU</name>
<evidence type="ECO:0000256" key="2">
    <source>
        <dbReference type="PROSITE-ProRule" id="PRU00103"/>
    </source>
</evidence>
<evidence type="ECO:0000259" key="4">
    <source>
        <dbReference type="Pfam" id="PF15017"/>
    </source>
</evidence>
<feature type="compositionally biased region" description="Basic and acidic residues" evidence="3">
    <location>
        <begin position="917"/>
        <end position="928"/>
    </location>
</feature>
<organism evidence="5 6">
    <name type="scientific">Apolygus lucorum</name>
    <name type="common">Small green plant bug</name>
    <name type="synonym">Lygocoris lucorum</name>
    <dbReference type="NCBI Taxonomy" id="248454"/>
    <lineage>
        <taxon>Eukaryota</taxon>
        <taxon>Metazoa</taxon>
        <taxon>Ecdysozoa</taxon>
        <taxon>Arthropoda</taxon>
        <taxon>Hexapoda</taxon>
        <taxon>Insecta</taxon>
        <taxon>Pterygota</taxon>
        <taxon>Neoptera</taxon>
        <taxon>Paraneoptera</taxon>
        <taxon>Hemiptera</taxon>
        <taxon>Heteroptera</taxon>
        <taxon>Panheteroptera</taxon>
        <taxon>Cimicomorpha</taxon>
        <taxon>Miridae</taxon>
        <taxon>Mirini</taxon>
        <taxon>Apolygus</taxon>
    </lineage>
</organism>
<dbReference type="EMBL" id="WIXP02000012">
    <property type="protein sequence ID" value="KAF6201559.1"/>
    <property type="molecule type" value="Genomic_DNA"/>
</dbReference>
<evidence type="ECO:0000313" key="6">
    <source>
        <dbReference type="Proteomes" id="UP000466442"/>
    </source>
</evidence>
<dbReference type="Gene3D" id="1.25.10.10">
    <property type="entry name" value="Leucine-rich Repeat Variant"/>
    <property type="match status" value="2"/>
</dbReference>
<dbReference type="InterPro" id="IPR011989">
    <property type="entry name" value="ARM-like"/>
</dbReference>